<comment type="caution">
    <text evidence="3">The sequence shown here is derived from an EMBL/GenBank/DDBJ whole genome shotgun (WGS) entry which is preliminary data.</text>
</comment>
<dbReference type="EMBL" id="SJPK01000003">
    <property type="protein sequence ID" value="TWT73322.1"/>
    <property type="molecule type" value="Genomic_DNA"/>
</dbReference>
<reference evidence="3 4" key="1">
    <citation type="submission" date="2019-02" db="EMBL/GenBank/DDBJ databases">
        <title>Deep-cultivation of Planctomycetes and their phenomic and genomic characterization uncovers novel biology.</title>
        <authorList>
            <person name="Wiegand S."/>
            <person name="Jogler M."/>
            <person name="Boedeker C."/>
            <person name="Pinto D."/>
            <person name="Vollmers J."/>
            <person name="Rivas-Marin E."/>
            <person name="Kohn T."/>
            <person name="Peeters S.H."/>
            <person name="Heuer A."/>
            <person name="Rast P."/>
            <person name="Oberbeckmann S."/>
            <person name="Bunk B."/>
            <person name="Jeske O."/>
            <person name="Meyerdierks A."/>
            <person name="Storesund J.E."/>
            <person name="Kallscheuer N."/>
            <person name="Luecker S."/>
            <person name="Lage O.M."/>
            <person name="Pohl T."/>
            <person name="Merkel B.J."/>
            <person name="Hornburger P."/>
            <person name="Mueller R.-W."/>
            <person name="Bruemmer F."/>
            <person name="Labrenz M."/>
            <person name="Spormann A.M."/>
            <person name="Op Den Camp H."/>
            <person name="Overmann J."/>
            <person name="Amann R."/>
            <person name="Jetten M.S.M."/>
            <person name="Mascher T."/>
            <person name="Medema M.H."/>
            <person name="Devos D.P."/>
            <person name="Kaster A.-K."/>
            <person name="Ovreas L."/>
            <person name="Rohde M."/>
            <person name="Galperin M.Y."/>
            <person name="Jogler C."/>
        </authorList>
    </citation>
    <scope>NUCLEOTIDE SEQUENCE [LARGE SCALE GENOMIC DNA]</scope>
    <source>
        <strain evidence="3 4">CA85</strain>
    </source>
</reference>
<protein>
    <submittedName>
        <fullName evidence="3">Uncharacterized protein</fullName>
    </submittedName>
</protein>
<feature type="signal peptide" evidence="2">
    <location>
        <begin position="1"/>
        <end position="24"/>
    </location>
</feature>
<dbReference type="RefSeq" id="WP_146390853.1">
    <property type="nucleotide sequence ID" value="NZ_SJPK01000003.1"/>
</dbReference>
<feature type="compositionally biased region" description="Low complexity" evidence="1">
    <location>
        <begin position="66"/>
        <end position="80"/>
    </location>
</feature>
<evidence type="ECO:0000313" key="4">
    <source>
        <dbReference type="Proteomes" id="UP000318053"/>
    </source>
</evidence>
<name>A0A5C5YHU8_9BACT</name>
<feature type="chain" id="PRO_5022731154" evidence="2">
    <location>
        <begin position="25"/>
        <end position="140"/>
    </location>
</feature>
<accession>A0A5C5YHU8</accession>
<gene>
    <name evidence="3" type="ORF">CA85_17910</name>
</gene>
<keyword evidence="2" id="KW-0732">Signal</keyword>
<dbReference type="AlphaFoldDB" id="A0A5C5YHU8"/>
<organism evidence="3 4">
    <name type="scientific">Allorhodopirellula solitaria</name>
    <dbReference type="NCBI Taxonomy" id="2527987"/>
    <lineage>
        <taxon>Bacteria</taxon>
        <taxon>Pseudomonadati</taxon>
        <taxon>Planctomycetota</taxon>
        <taxon>Planctomycetia</taxon>
        <taxon>Pirellulales</taxon>
        <taxon>Pirellulaceae</taxon>
        <taxon>Allorhodopirellula</taxon>
    </lineage>
</organism>
<keyword evidence="4" id="KW-1185">Reference proteome</keyword>
<evidence type="ECO:0000256" key="2">
    <source>
        <dbReference type="SAM" id="SignalP"/>
    </source>
</evidence>
<dbReference type="Proteomes" id="UP000318053">
    <property type="component" value="Unassembled WGS sequence"/>
</dbReference>
<sequence length="140" mass="13851" precursor="true">MTSLVQSIVSTILCCAIAFGHAPAWLHVAGCEDGCGSMLAQVPQSTGAICPHSCCHDTSQPTVSASADESTDSPVSSSVPHDSDTCATCQSLAGSFGVIPPGMVTLSPERASVPVSLSSAEAAVAGSISIAKPRGPPAAV</sequence>
<dbReference type="OrthoDB" id="279549at2"/>
<evidence type="ECO:0000313" key="3">
    <source>
        <dbReference type="EMBL" id="TWT73322.1"/>
    </source>
</evidence>
<proteinExistence type="predicted"/>
<feature type="region of interest" description="Disordered" evidence="1">
    <location>
        <begin position="57"/>
        <end position="82"/>
    </location>
</feature>
<evidence type="ECO:0000256" key="1">
    <source>
        <dbReference type="SAM" id="MobiDB-lite"/>
    </source>
</evidence>